<dbReference type="SUPFAM" id="SSF82679">
    <property type="entry name" value="N-utilization substance G protein NusG, N-terminal domain"/>
    <property type="match status" value="1"/>
</dbReference>
<reference evidence="5 6" key="1">
    <citation type="submission" date="2022-04" db="EMBL/GenBank/DDBJ databases">
        <title>Spirosoma sp. strain RP8 genome sequencing and assembly.</title>
        <authorList>
            <person name="Jung Y."/>
        </authorList>
    </citation>
    <scope>NUCLEOTIDE SEQUENCE [LARGE SCALE GENOMIC DNA]</scope>
    <source>
        <strain evidence="5 6">RP8</strain>
    </source>
</reference>
<keyword evidence="1" id="KW-0889">Transcription antitermination</keyword>
<comment type="caution">
    <text evidence="5">The sequence shown here is derived from an EMBL/GenBank/DDBJ whole genome shotgun (WGS) entry which is preliminary data.</text>
</comment>
<dbReference type="InterPro" id="IPR006645">
    <property type="entry name" value="NGN-like_dom"/>
</dbReference>
<dbReference type="CDD" id="cd09895">
    <property type="entry name" value="NGN_SP_UpxY"/>
    <property type="match status" value="1"/>
</dbReference>
<dbReference type="Proteomes" id="UP001202180">
    <property type="component" value="Unassembled WGS sequence"/>
</dbReference>
<keyword evidence="6" id="KW-1185">Reference proteome</keyword>
<evidence type="ECO:0000256" key="2">
    <source>
        <dbReference type="ARBA" id="ARBA00023015"/>
    </source>
</evidence>
<dbReference type="InterPro" id="IPR036735">
    <property type="entry name" value="NGN_dom_sf"/>
</dbReference>
<dbReference type="EMBL" id="JALPRF010000005">
    <property type="protein sequence ID" value="MCK8494911.1"/>
    <property type="molecule type" value="Genomic_DNA"/>
</dbReference>
<dbReference type="RefSeq" id="WP_232563187.1">
    <property type="nucleotide sequence ID" value="NZ_JALPRF010000005.1"/>
</dbReference>
<evidence type="ECO:0000313" key="5">
    <source>
        <dbReference type="EMBL" id="MCK8494911.1"/>
    </source>
</evidence>
<sequence length="169" mass="19477">MAWFVLYTKSKSEKLVAKGLRQLGLEVYCPLRITKRRWSDRIKTVEEPLFRSYCFVNLEERQRSLVFGVPGVVNYLYWLKKPAIVKQHEIDQIKNMLNDFEHDALEVIDFKPADRLKITSGVFMDQEGEMVSQQGKTIVVQLESMGLCISIDSSKTKIEKVGAFGTIIN</sequence>
<proteinExistence type="predicted"/>
<dbReference type="InterPro" id="IPR043425">
    <property type="entry name" value="NusG-like"/>
</dbReference>
<evidence type="ECO:0000256" key="3">
    <source>
        <dbReference type="ARBA" id="ARBA00023163"/>
    </source>
</evidence>
<organism evidence="5 6">
    <name type="scientific">Spirosoma liriopis</name>
    <dbReference type="NCBI Taxonomy" id="2937440"/>
    <lineage>
        <taxon>Bacteria</taxon>
        <taxon>Pseudomonadati</taxon>
        <taxon>Bacteroidota</taxon>
        <taxon>Cytophagia</taxon>
        <taxon>Cytophagales</taxon>
        <taxon>Cytophagaceae</taxon>
        <taxon>Spirosoma</taxon>
    </lineage>
</organism>
<evidence type="ECO:0000259" key="4">
    <source>
        <dbReference type="Pfam" id="PF02357"/>
    </source>
</evidence>
<keyword evidence="3" id="KW-0804">Transcription</keyword>
<dbReference type="Gene3D" id="3.30.70.940">
    <property type="entry name" value="NusG, N-terminal domain"/>
    <property type="match status" value="1"/>
</dbReference>
<dbReference type="PANTHER" id="PTHR30265">
    <property type="entry name" value="RHO-INTERACTING TRANSCRIPTION TERMINATION FACTOR NUSG"/>
    <property type="match status" value="1"/>
</dbReference>
<dbReference type="NCBIfam" id="NF033644">
    <property type="entry name" value="antiterm_UpxY"/>
    <property type="match status" value="1"/>
</dbReference>
<accession>A0ABT0HRV6</accession>
<evidence type="ECO:0000313" key="6">
    <source>
        <dbReference type="Proteomes" id="UP001202180"/>
    </source>
</evidence>
<name>A0ABT0HRV6_9BACT</name>
<protein>
    <submittedName>
        <fullName evidence="5">UpxY family transcription antiterminator</fullName>
    </submittedName>
</protein>
<dbReference type="PANTHER" id="PTHR30265:SF4">
    <property type="entry name" value="KOW MOTIF FAMILY PROTEIN, EXPRESSED"/>
    <property type="match status" value="1"/>
</dbReference>
<keyword evidence="2" id="KW-0805">Transcription regulation</keyword>
<feature type="domain" description="NusG-like N-terminal" evidence="4">
    <location>
        <begin position="1"/>
        <end position="93"/>
    </location>
</feature>
<evidence type="ECO:0000256" key="1">
    <source>
        <dbReference type="ARBA" id="ARBA00022814"/>
    </source>
</evidence>
<gene>
    <name evidence="5" type="ORF">M0L20_23780</name>
</gene>
<dbReference type="Pfam" id="PF02357">
    <property type="entry name" value="NusG"/>
    <property type="match status" value="1"/>
</dbReference>